<feature type="transmembrane region" description="Helical" evidence="1">
    <location>
        <begin position="107"/>
        <end position="130"/>
    </location>
</feature>
<dbReference type="RefSeq" id="WP_004295258.1">
    <property type="nucleotide sequence ID" value="NZ_JNHM01000006.1"/>
</dbReference>
<evidence type="ECO:0000313" key="3">
    <source>
        <dbReference type="Proteomes" id="UP000027661"/>
    </source>
</evidence>
<gene>
    <name evidence="2" type="ORF">M099_0518</name>
</gene>
<evidence type="ECO:0000313" key="2">
    <source>
        <dbReference type="EMBL" id="KDS56304.1"/>
    </source>
</evidence>
<name>A0A069SN32_PHOVU</name>
<reference evidence="2 3" key="1">
    <citation type="submission" date="2014-04" db="EMBL/GenBank/DDBJ databases">
        <authorList>
            <person name="Sears C."/>
            <person name="Carroll K."/>
            <person name="Sack B.R."/>
            <person name="Qadri F."/>
            <person name="Myers L.L."/>
            <person name="Chung G.-T."/>
            <person name="Escheverria P."/>
            <person name="Fraser C.M."/>
            <person name="Sadzewicz L."/>
            <person name="Shefchek K.A."/>
            <person name="Tallon L."/>
            <person name="Das S.P."/>
            <person name="Daugherty S."/>
            <person name="Mongodin E.F."/>
        </authorList>
    </citation>
    <scope>NUCLEOTIDE SEQUENCE [LARGE SCALE GENOMIC DNA]</scope>
    <source>
        <strain evidence="2 3">3975 RP4</strain>
    </source>
</reference>
<proteinExistence type="predicted"/>
<organism evidence="2 3">
    <name type="scientific">Phocaeicola vulgatus str. 3975 RP4</name>
    <dbReference type="NCBI Taxonomy" id="1339352"/>
    <lineage>
        <taxon>Bacteria</taxon>
        <taxon>Pseudomonadati</taxon>
        <taxon>Bacteroidota</taxon>
        <taxon>Bacteroidia</taxon>
        <taxon>Bacteroidales</taxon>
        <taxon>Bacteroidaceae</taxon>
        <taxon>Phocaeicola</taxon>
    </lineage>
</organism>
<sequence>MEKDNRKYRICFIDYMWYVAEIWHERERTNLNGRMLLFWCWLFVLLIPLGFPPILRLFGWMIGLAIVIPLCFLPDLFCKLRYTAGRREALREHYGKMKHPGRKLAKIVLIAIALIVANVALMFHLGFIHWA</sequence>
<keyword evidence="1 2" id="KW-0812">Transmembrane</keyword>
<protein>
    <submittedName>
        <fullName evidence="2">Putative transmembrane protein</fullName>
    </submittedName>
</protein>
<accession>A0A069SN32</accession>
<dbReference type="PATRIC" id="fig|1339352.3.peg.507"/>
<dbReference type="GeneID" id="78179187"/>
<dbReference type="AlphaFoldDB" id="A0A069SN32"/>
<feature type="transmembrane region" description="Helical" evidence="1">
    <location>
        <begin position="57"/>
        <end position="77"/>
    </location>
</feature>
<comment type="caution">
    <text evidence="2">The sequence shown here is derived from an EMBL/GenBank/DDBJ whole genome shotgun (WGS) entry which is preliminary data.</text>
</comment>
<feature type="transmembrane region" description="Helical" evidence="1">
    <location>
        <begin position="35"/>
        <end position="51"/>
    </location>
</feature>
<dbReference type="Proteomes" id="UP000027661">
    <property type="component" value="Unassembled WGS sequence"/>
</dbReference>
<evidence type="ECO:0000256" key="1">
    <source>
        <dbReference type="SAM" id="Phobius"/>
    </source>
</evidence>
<keyword evidence="1" id="KW-1133">Transmembrane helix</keyword>
<dbReference type="EMBL" id="JNHM01000006">
    <property type="protein sequence ID" value="KDS56304.1"/>
    <property type="molecule type" value="Genomic_DNA"/>
</dbReference>
<keyword evidence="1" id="KW-0472">Membrane</keyword>